<proteinExistence type="predicted"/>
<dbReference type="PANTHER" id="PTHR36899:SF3">
    <property type="entry name" value="F13K23.8 PROTEIN"/>
    <property type="match status" value="1"/>
</dbReference>
<dbReference type="STRING" id="180498.A0A067LBG4"/>
<feature type="compositionally biased region" description="Basic and acidic residues" evidence="1">
    <location>
        <begin position="1"/>
        <end position="10"/>
    </location>
</feature>
<feature type="compositionally biased region" description="Polar residues" evidence="1">
    <location>
        <begin position="52"/>
        <end position="62"/>
    </location>
</feature>
<feature type="region of interest" description="Disordered" evidence="1">
    <location>
        <begin position="1"/>
        <end position="209"/>
    </location>
</feature>
<dbReference type="Proteomes" id="UP000027138">
    <property type="component" value="Unassembled WGS sequence"/>
</dbReference>
<evidence type="ECO:0000256" key="1">
    <source>
        <dbReference type="SAM" id="MobiDB-lite"/>
    </source>
</evidence>
<organism evidence="2 3">
    <name type="scientific">Jatropha curcas</name>
    <name type="common">Barbados nut</name>
    <dbReference type="NCBI Taxonomy" id="180498"/>
    <lineage>
        <taxon>Eukaryota</taxon>
        <taxon>Viridiplantae</taxon>
        <taxon>Streptophyta</taxon>
        <taxon>Embryophyta</taxon>
        <taxon>Tracheophyta</taxon>
        <taxon>Spermatophyta</taxon>
        <taxon>Magnoliopsida</taxon>
        <taxon>eudicotyledons</taxon>
        <taxon>Gunneridae</taxon>
        <taxon>Pentapetalae</taxon>
        <taxon>rosids</taxon>
        <taxon>fabids</taxon>
        <taxon>Malpighiales</taxon>
        <taxon>Euphorbiaceae</taxon>
        <taxon>Crotonoideae</taxon>
        <taxon>Jatropheae</taxon>
        <taxon>Jatropha</taxon>
    </lineage>
</organism>
<dbReference type="EMBL" id="KK914317">
    <property type="protein sequence ID" value="KDP41835.1"/>
    <property type="molecule type" value="Genomic_DNA"/>
</dbReference>
<feature type="compositionally biased region" description="Acidic residues" evidence="1">
    <location>
        <begin position="99"/>
        <end position="128"/>
    </location>
</feature>
<evidence type="ECO:0000313" key="2">
    <source>
        <dbReference type="EMBL" id="KDP41835.1"/>
    </source>
</evidence>
<gene>
    <name evidence="2" type="ORF">JCGZ_26853</name>
</gene>
<evidence type="ECO:0008006" key="4">
    <source>
        <dbReference type="Google" id="ProtNLM"/>
    </source>
</evidence>
<reference evidence="2 3" key="1">
    <citation type="journal article" date="2014" name="PLoS ONE">
        <title>Global Analysis of Gene Expression Profiles in Physic Nut (Jatropha curcas L.) Seedlings Exposed to Salt Stress.</title>
        <authorList>
            <person name="Zhang L."/>
            <person name="Zhang C."/>
            <person name="Wu P."/>
            <person name="Chen Y."/>
            <person name="Li M."/>
            <person name="Jiang H."/>
            <person name="Wu G."/>
        </authorList>
    </citation>
    <scope>NUCLEOTIDE SEQUENCE [LARGE SCALE GENOMIC DNA]</scope>
    <source>
        <strain evidence="3">cv. GZQX0401</strain>
        <tissue evidence="2">Young leaves</tissue>
    </source>
</reference>
<dbReference type="PANTHER" id="PTHR36899">
    <property type="entry name" value="OS04G0395700 PROTEIN"/>
    <property type="match status" value="1"/>
</dbReference>
<name>A0A067LBG4_JATCU</name>
<feature type="compositionally biased region" description="Acidic residues" evidence="1">
    <location>
        <begin position="148"/>
        <end position="177"/>
    </location>
</feature>
<feature type="compositionally biased region" description="Basic and acidic residues" evidence="1">
    <location>
        <begin position="132"/>
        <end position="147"/>
    </location>
</feature>
<dbReference type="AlphaFoldDB" id="A0A067LBG4"/>
<protein>
    <recommendedName>
        <fullName evidence="4">Histone chaperone domain-containing protein</fullName>
    </recommendedName>
</protein>
<accession>A0A067LBG4</accession>
<sequence>MADPILHKQEGSIPETENGDEATLTSKRKLDSLSIPQAKEVVEEDRPKKSQKLQSLTENGNSPVHEEKSAANGPLLYSANNSGSNSEEKNTSEAKAEDNDVVVEEEDEDDADYDDDGDDDEDMEEENGEVGQVDRKGKGIMIEKGEDGSDDDSSDDGSELDGDGSELEDDPLAEVDLDNILPSRTRRRAAQPGVYIANDLGNDDDDSDA</sequence>
<feature type="compositionally biased region" description="Basic and acidic residues" evidence="1">
    <location>
        <begin position="86"/>
        <end position="98"/>
    </location>
</feature>
<evidence type="ECO:0000313" key="3">
    <source>
        <dbReference type="Proteomes" id="UP000027138"/>
    </source>
</evidence>
<dbReference type="OrthoDB" id="851871at2759"/>
<keyword evidence="3" id="KW-1185">Reference proteome</keyword>